<organism evidence="6 7">
    <name type="scientific">Formimonas warabiya</name>
    <dbReference type="NCBI Taxonomy" id="1761012"/>
    <lineage>
        <taxon>Bacteria</taxon>
        <taxon>Bacillati</taxon>
        <taxon>Bacillota</taxon>
        <taxon>Clostridia</taxon>
        <taxon>Eubacteriales</taxon>
        <taxon>Peptococcaceae</taxon>
        <taxon>Candidatus Formimonas</taxon>
    </lineage>
</organism>
<evidence type="ECO:0000256" key="4">
    <source>
        <dbReference type="ARBA" id="ARBA00023014"/>
    </source>
</evidence>
<dbReference type="GO" id="GO:0046872">
    <property type="term" value="F:metal ion binding"/>
    <property type="evidence" value="ECO:0007669"/>
    <property type="project" value="UniProtKB-KW"/>
</dbReference>
<feature type="domain" description="4Fe-4S ferredoxin-type" evidence="5">
    <location>
        <begin position="105"/>
        <end position="128"/>
    </location>
</feature>
<dbReference type="Pfam" id="PF00037">
    <property type="entry name" value="Fer4"/>
    <property type="match status" value="1"/>
</dbReference>
<feature type="domain" description="4Fe-4S ferredoxin-type" evidence="5">
    <location>
        <begin position="42"/>
        <end position="71"/>
    </location>
</feature>
<reference evidence="6 7" key="1">
    <citation type="submission" date="2016-10" db="EMBL/GenBank/DDBJ databases">
        <title>Complete Genome Sequence of Peptococcaceae strain DCMF.</title>
        <authorList>
            <person name="Edwards R.J."/>
            <person name="Holland S.I."/>
            <person name="Deshpande N.P."/>
            <person name="Wong Y.K."/>
            <person name="Ertan H."/>
            <person name="Manefield M."/>
            <person name="Russell T.L."/>
            <person name="Lee M.J."/>
        </authorList>
    </citation>
    <scope>NUCLEOTIDE SEQUENCE [LARGE SCALE GENOMIC DNA]</scope>
    <source>
        <strain evidence="6 7">DCMF</strain>
    </source>
</reference>
<dbReference type="SUPFAM" id="SSF54862">
    <property type="entry name" value="4Fe-4S ferredoxins"/>
    <property type="match status" value="1"/>
</dbReference>
<keyword evidence="1" id="KW-0004">4Fe-4S</keyword>
<protein>
    <submittedName>
        <fullName evidence="6">(4Fe-4S)-binding protein</fullName>
    </submittedName>
</protein>
<accession>A0A3G1KYT5</accession>
<evidence type="ECO:0000256" key="3">
    <source>
        <dbReference type="ARBA" id="ARBA00023004"/>
    </source>
</evidence>
<dbReference type="InterPro" id="IPR050572">
    <property type="entry name" value="Fe-S_Ferredoxin"/>
</dbReference>
<dbReference type="Proteomes" id="UP000323521">
    <property type="component" value="Chromosome"/>
</dbReference>
<dbReference type="Pfam" id="PF12838">
    <property type="entry name" value="Fer4_7"/>
    <property type="match status" value="1"/>
</dbReference>
<dbReference type="InterPro" id="IPR017896">
    <property type="entry name" value="4Fe4S_Fe-S-bd"/>
</dbReference>
<dbReference type="PROSITE" id="PS00198">
    <property type="entry name" value="4FE4S_FER_1"/>
    <property type="match status" value="1"/>
</dbReference>
<proteinExistence type="predicted"/>
<gene>
    <name evidence="6" type="ORF">DCMF_25260</name>
</gene>
<evidence type="ECO:0000259" key="5">
    <source>
        <dbReference type="PROSITE" id="PS51379"/>
    </source>
</evidence>
<keyword evidence="4" id="KW-0411">Iron-sulfur</keyword>
<dbReference type="OrthoDB" id="1723058at2"/>
<dbReference type="AlphaFoldDB" id="A0A3G1KYT5"/>
<sequence length="128" mass="13977">MKRLEVRDQDACMSCLACEVSCSEAYYKTYDMRKTAIRVGYEGDTLKTFVCTQCGKCAEVCEVEAITQNPKGVYMINKKKCVSCGKCVQACPYAVVVMANDRPTPSKCIACGICVKACPVDVLVISEA</sequence>
<dbReference type="KEGG" id="fwa:DCMF_25260"/>
<evidence type="ECO:0000256" key="2">
    <source>
        <dbReference type="ARBA" id="ARBA00022723"/>
    </source>
</evidence>
<dbReference type="InterPro" id="IPR017900">
    <property type="entry name" value="4Fe4S_Fe_S_CS"/>
</dbReference>
<keyword evidence="7" id="KW-1185">Reference proteome</keyword>
<dbReference type="RefSeq" id="WP_148136992.1">
    <property type="nucleotide sequence ID" value="NZ_CP017634.1"/>
</dbReference>
<evidence type="ECO:0000256" key="1">
    <source>
        <dbReference type="ARBA" id="ARBA00022485"/>
    </source>
</evidence>
<dbReference type="Pfam" id="PF12800">
    <property type="entry name" value="Fer4_4"/>
    <property type="match status" value="1"/>
</dbReference>
<dbReference type="PROSITE" id="PS51379">
    <property type="entry name" value="4FE4S_FER_2"/>
    <property type="match status" value="4"/>
</dbReference>
<dbReference type="PANTHER" id="PTHR43687:SF1">
    <property type="entry name" value="FERREDOXIN III"/>
    <property type="match status" value="1"/>
</dbReference>
<dbReference type="Gene3D" id="3.30.70.20">
    <property type="match status" value="2"/>
</dbReference>
<keyword evidence="3" id="KW-0408">Iron</keyword>
<keyword evidence="2" id="KW-0479">Metal-binding</keyword>
<dbReference type="GO" id="GO:0051539">
    <property type="term" value="F:4 iron, 4 sulfur cluster binding"/>
    <property type="evidence" value="ECO:0007669"/>
    <property type="project" value="UniProtKB-KW"/>
</dbReference>
<name>A0A3G1KYT5_FORW1</name>
<evidence type="ECO:0000313" key="6">
    <source>
        <dbReference type="EMBL" id="ATW27622.1"/>
    </source>
</evidence>
<dbReference type="EMBL" id="CP017634">
    <property type="protein sequence ID" value="ATW27622.1"/>
    <property type="molecule type" value="Genomic_DNA"/>
</dbReference>
<evidence type="ECO:0000313" key="7">
    <source>
        <dbReference type="Proteomes" id="UP000323521"/>
    </source>
</evidence>
<feature type="domain" description="4Fe-4S ferredoxin-type" evidence="5">
    <location>
        <begin position="2"/>
        <end position="32"/>
    </location>
</feature>
<dbReference type="PANTHER" id="PTHR43687">
    <property type="entry name" value="ADENYLYLSULFATE REDUCTASE, BETA SUBUNIT"/>
    <property type="match status" value="1"/>
</dbReference>
<feature type="domain" description="4Fe-4S ferredoxin-type" evidence="5">
    <location>
        <begin position="72"/>
        <end position="101"/>
    </location>
</feature>